<dbReference type="Gene3D" id="3.90.780.10">
    <property type="entry name" value="5'-Nucleotidase, C-terminal domain"/>
    <property type="match status" value="1"/>
</dbReference>
<dbReference type="GO" id="GO:0008663">
    <property type="term" value="F:2',3'-cyclic-nucleotide 2'-phosphodiesterase activity"/>
    <property type="evidence" value="ECO:0007669"/>
    <property type="project" value="UniProtKB-EC"/>
</dbReference>
<evidence type="ECO:0000256" key="6">
    <source>
        <dbReference type="ARBA" id="ARBA00022723"/>
    </source>
</evidence>
<dbReference type="STRING" id="501010.NOSIN_08760"/>
<dbReference type="Gene3D" id="3.60.21.10">
    <property type="match status" value="1"/>
</dbReference>
<keyword evidence="9 11" id="KW-0378">Hydrolase</keyword>
<dbReference type="GO" id="GO:0030288">
    <property type="term" value="C:outer membrane-bounded periplasmic space"/>
    <property type="evidence" value="ECO:0007669"/>
    <property type="project" value="TreeGrafter"/>
</dbReference>
<evidence type="ECO:0000256" key="4">
    <source>
        <dbReference type="ARBA" id="ARBA00004196"/>
    </source>
</evidence>
<evidence type="ECO:0000256" key="7">
    <source>
        <dbReference type="ARBA" id="ARBA00022729"/>
    </source>
</evidence>
<proteinExistence type="inferred from homology"/>
<evidence type="ECO:0000313" key="15">
    <source>
        <dbReference type="Proteomes" id="UP000189004"/>
    </source>
</evidence>
<dbReference type="PROSITE" id="PS51318">
    <property type="entry name" value="TAT"/>
    <property type="match status" value="1"/>
</dbReference>
<evidence type="ECO:0000256" key="3">
    <source>
        <dbReference type="ARBA" id="ARBA00001968"/>
    </source>
</evidence>
<evidence type="ECO:0000259" key="13">
    <source>
        <dbReference type="Pfam" id="PF02872"/>
    </source>
</evidence>
<comment type="caution">
    <text evidence="14">The sequence shown here is derived from an EMBL/GenBank/DDBJ whole genome shotgun (WGS) entry which is preliminary data.</text>
</comment>
<comment type="catalytic activity">
    <reaction evidence="2">
        <text>a nucleoside 2',3'-cyclic phosphate + H2O = a nucleoside 3'-phosphate + H(+)</text>
        <dbReference type="Rhea" id="RHEA:19621"/>
        <dbReference type="ChEBI" id="CHEBI:15377"/>
        <dbReference type="ChEBI" id="CHEBI:15378"/>
        <dbReference type="ChEBI" id="CHEBI:66949"/>
        <dbReference type="ChEBI" id="CHEBI:66954"/>
        <dbReference type="EC" id="3.1.4.16"/>
    </reaction>
</comment>
<dbReference type="SUPFAM" id="SSF55816">
    <property type="entry name" value="5'-nucleotidase (syn. UDP-sugar hydrolase), C-terminal domain"/>
    <property type="match status" value="1"/>
</dbReference>
<keyword evidence="8 11" id="KW-0547">Nucleotide-binding</keyword>
<dbReference type="AlphaFoldDB" id="A0A1V3C0J2"/>
<dbReference type="InterPro" id="IPR008334">
    <property type="entry name" value="5'-Nucleotdase_C"/>
</dbReference>
<comment type="cofactor">
    <cofactor evidence="3">
        <name>a divalent metal cation</name>
        <dbReference type="ChEBI" id="CHEBI:60240"/>
    </cofactor>
</comment>
<evidence type="ECO:0000256" key="11">
    <source>
        <dbReference type="RuleBase" id="RU362119"/>
    </source>
</evidence>
<dbReference type="GO" id="GO:0009166">
    <property type="term" value="P:nucleotide catabolic process"/>
    <property type="evidence" value="ECO:0007669"/>
    <property type="project" value="InterPro"/>
</dbReference>
<dbReference type="InterPro" id="IPR036907">
    <property type="entry name" value="5'-Nucleotdase_C_sf"/>
</dbReference>
<comment type="subcellular location">
    <subcellularLocation>
        <location evidence="4">Cell envelope</location>
    </subcellularLocation>
</comment>
<dbReference type="InterPro" id="IPR041827">
    <property type="entry name" value="CpdB_N"/>
</dbReference>
<keyword evidence="15" id="KW-1185">Reference proteome</keyword>
<dbReference type="SUPFAM" id="SSF56300">
    <property type="entry name" value="Metallo-dependent phosphatases"/>
    <property type="match status" value="1"/>
</dbReference>
<dbReference type="GO" id="GO:0046872">
    <property type="term" value="F:metal ion binding"/>
    <property type="evidence" value="ECO:0007669"/>
    <property type="project" value="UniProtKB-KW"/>
</dbReference>
<dbReference type="PANTHER" id="PTHR11575:SF6">
    <property type="entry name" value="2',3'-CYCLIC-NUCLEOTIDE 2'-PHOSPHODIESTERASE_3'-NUCLEOTIDASE"/>
    <property type="match status" value="1"/>
</dbReference>
<dbReference type="Pfam" id="PF00149">
    <property type="entry name" value="Metallophos"/>
    <property type="match status" value="1"/>
</dbReference>
<comment type="catalytic activity">
    <reaction evidence="1">
        <text>a ribonucleoside 3'-phosphate + H2O = a ribonucleoside + phosphate</text>
        <dbReference type="Rhea" id="RHEA:10144"/>
        <dbReference type="ChEBI" id="CHEBI:13197"/>
        <dbReference type="ChEBI" id="CHEBI:15377"/>
        <dbReference type="ChEBI" id="CHEBI:18254"/>
        <dbReference type="ChEBI" id="CHEBI:43474"/>
        <dbReference type="EC" id="3.1.3.6"/>
    </reaction>
</comment>
<reference evidence="15" key="1">
    <citation type="submission" date="2016-08" db="EMBL/GenBank/DDBJ databases">
        <authorList>
            <person name="Tokovenko B."/>
            <person name="Kalinowski J."/>
        </authorList>
    </citation>
    <scope>NUCLEOTIDE SEQUENCE [LARGE SCALE GENOMIC DNA]</scope>
    <source>
        <strain evidence="15">UTMC102</strain>
    </source>
</reference>
<keyword evidence="6" id="KW-0479">Metal-binding</keyword>
<dbReference type="OrthoDB" id="1016457at2"/>
<keyword evidence="10" id="KW-0511">Multifunctional enzyme</keyword>
<dbReference type="InterPro" id="IPR006146">
    <property type="entry name" value="5'-Nucleotdase_CS"/>
</dbReference>
<dbReference type="RefSeq" id="WP_077690271.1">
    <property type="nucleotide sequence ID" value="NZ_MCOK01000001.1"/>
</dbReference>
<evidence type="ECO:0000256" key="10">
    <source>
        <dbReference type="ARBA" id="ARBA00023268"/>
    </source>
</evidence>
<dbReference type="Proteomes" id="UP000189004">
    <property type="component" value="Unassembled WGS sequence"/>
</dbReference>
<dbReference type="InterPro" id="IPR029052">
    <property type="entry name" value="Metallo-depent_PP-like"/>
</dbReference>
<protein>
    <submittedName>
        <fullName evidence="14">Bifunctional metallophosphatase/5'-nucleotidase</fullName>
    </submittedName>
</protein>
<dbReference type="PROSITE" id="PS00786">
    <property type="entry name" value="5_NUCLEOTIDASE_2"/>
    <property type="match status" value="1"/>
</dbReference>
<dbReference type="InterPro" id="IPR006179">
    <property type="entry name" value="5_nucleotidase/apyrase"/>
</dbReference>
<sequence>MSADPGISRRGALGGLSAAGALALAGWPGTAAASSARDALITVMGTSDLHGHCLNWDYFKDAEFEDGEGNHIGIAKAASLIKEVRAERGRNNTLLFDSGDTIQGAPLATYYNVVEPITETGQTHPMARAMNAVGYDAVALGNHEFNYGLEHLDTWIDQMQAPVLAANALHHGTDEPAYRPYVLKRMKVDCLDKPGTQPLVVGVLGLTNPGSIIWDRHNVEGELEFADLVESARHWVPVMRGEGADLVIVSAHSGDSGTSSYGGGVPVENASAMVAEEVPGIDAILFGHAHRDISERFVTNKVTGEQVLMTMPSYWGRRLSVMDLALRRERGRWRVTSKSAVTLNSNTVEEDPEIVELVADQHATAVEYVNQVVATSVEELSAAQACWRDTAIVDYIQHVQIETVRAAIQDTAEAALPVLSIAAPFSRSAVFPAGDVSIRDIAGLYVYDNTLLAGVLTGAQLRDYLEYSARYFHQVSASGAVDPGGLTNAGGTPDYNFDQVAGLEYDIDVSRPVGGRITSLTLQGAKVADDQRFVLAVNNYRQSGGGGFPHITGAPVVYNAQVQVRQALIDYATATGTIDPADFHVVNWRLVREGTPVFD</sequence>
<dbReference type="PRINTS" id="PR01607">
    <property type="entry name" value="APYRASEFAMLY"/>
</dbReference>
<accession>A0A1V3C0J2</accession>
<evidence type="ECO:0000256" key="8">
    <source>
        <dbReference type="ARBA" id="ARBA00022741"/>
    </source>
</evidence>
<dbReference type="InterPro" id="IPR004843">
    <property type="entry name" value="Calcineurin-like_PHP"/>
</dbReference>
<evidence type="ECO:0000259" key="12">
    <source>
        <dbReference type="Pfam" id="PF00149"/>
    </source>
</evidence>
<evidence type="ECO:0000256" key="1">
    <source>
        <dbReference type="ARBA" id="ARBA00000527"/>
    </source>
</evidence>
<gene>
    <name evidence="14" type="ORF">NOSIN_08760</name>
</gene>
<name>A0A1V3C0J2_9ACTN</name>
<dbReference type="GO" id="GO:0000166">
    <property type="term" value="F:nucleotide binding"/>
    <property type="evidence" value="ECO:0007669"/>
    <property type="project" value="UniProtKB-KW"/>
</dbReference>
<keyword evidence="7" id="KW-0732">Signal</keyword>
<dbReference type="PANTHER" id="PTHR11575">
    <property type="entry name" value="5'-NUCLEOTIDASE-RELATED"/>
    <property type="match status" value="1"/>
</dbReference>
<feature type="domain" description="5'-Nucleotidase C-terminal" evidence="13">
    <location>
        <begin position="374"/>
        <end position="551"/>
    </location>
</feature>
<feature type="domain" description="Calcineurin-like phosphoesterase" evidence="12">
    <location>
        <begin position="42"/>
        <end position="291"/>
    </location>
</feature>
<evidence type="ECO:0000313" key="14">
    <source>
        <dbReference type="EMBL" id="OOC53880.1"/>
    </source>
</evidence>
<evidence type="ECO:0000256" key="9">
    <source>
        <dbReference type="ARBA" id="ARBA00022801"/>
    </source>
</evidence>
<evidence type="ECO:0000256" key="2">
    <source>
        <dbReference type="ARBA" id="ARBA00001730"/>
    </source>
</evidence>
<organism evidence="14 15">
    <name type="scientific">Nocardiopsis sinuspersici</name>
    <dbReference type="NCBI Taxonomy" id="501010"/>
    <lineage>
        <taxon>Bacteria</taxon>
        <taxon>Bacillati</taxon>
        <taxon>Actinomycetota</taxon>
        <taxon>Actinomycetes</taxon>
        <taxon>Streptosporangiales</taxon>
        <taxon>Nocardiopsidaceae</taxon>
        <taxon>Nocardiopsis</taxon>
    </lineage>
</organism>
<dbReference type="CDD" id="cd07410">
    <property type="entry name" value="MPP_CpdB_N"/>
    <property type="match status" value="1"/>
</dbReference>
<dbReference type="Pfam" id="PF02872">
    <property type="entry name" value="5_nucleotid_C"/>
    <property type="match status" value="1"/>
</dbReference>
<evidence type="ECO:0000256" key="5">
    <source>
        <dbReference type="ARBA" id="ARBA00006654"/>
    </source>
</evidence>
<dbReference type="EMBL" id="MCOK01000001">
    <property type="protein sequence ID" value="OOC53880.1"/>
    <property type="molecule type" value="Genomic_DNA"/>
</dbReference>
<comment type="similarity">
    <text evidence="5 11">Belongs to the 5'-nucleotidase family.</text>
</comment>
<dbReference type="InterPro" id="IPR006311">
    <property type="entry name" value="TAT_signal"/>
</dbReference>
<dbReference type="GO" id="GO:0008254">
    <property type="term" value="F:3'-nucleotidase activity"/>
    <property type="evidence" value="ECO:0007669"/>
    <property type="project" value="UniProtKB-EC"/>
</dbReference>